<protein>
    <submittedName>
        <fullName evidence="1">Uncharacterized protein</fullName>
    </submittedName>
</protein>
<dbReference type="EMBL" id="CM011677">
    <property type="protein sequence ID" value="TMS20795.1"/>
    <property type="molecule type" value="Genomic_DNA"/>
</dbReference>
<proteinExistence type="predicted"/>
<organism evidence="1 2">
    <name type="scientific">Larimichthys crocea</name>
    <name type="common">Large yellow croaker</name>
    <name type="synonym">Pseudosciaena crocea</name>
    <dbReference type="NCBI Taxonomy" id="215358"/>
    <lineage>
        <taxon>Eukaryota</taxon>
        <taxon>Metazoa</taxon>
        <taxon>Chordata</taxon>
        <taxon>Craniata</taxon>
        <taxon>Vertebrata</taxon>
        <taxon>Euteleostomi</taxon>
        <taxon>Actinopterygii</taxon>
        <taxon>Neopterygii</taxon>
        <taxon>Teleostei</taxon>
        <taxon>Neoteleostei</taxon>
        <taxon>Acanthomorphata</taxon>
        <taxon>Eupercaria</taxon>
        <taxon>Sciaenidae</taxon>
        <taxon>Larimichthys</taxon>
    </lineage>
</organism>
<reference evidence="1" key="1">
    <citation type="submission" date="2018-11" db="EMBL/GenBank/DDBJ databases">
        <title>The sequence and de novo assembly of Larimichthys crocea genome using PacBio and Hi-C technologies.</title>
        <authorList>
            <person name="Xu P."/>
            <person name="Chen B."/>
            <person name="Zhou Z."/>
            <person name="Ke Q."/>
            <person name="Wu Y."/>
            <person name="Bai H."/>
            <person name="Pu F."/>
        </authorList>
    </citation>
    <scope>NUCLEOTIDE SEQUENCE</scope>
    <source>
        <tissue evidence="1">Muscle</tissue>
    </source>
</reference>
<sequence length="104" mass="11864">MSVGLLWKMPQRETERERREGQKEETKKGTQGSQTFQQIYQVRVNLWAKKCDSAVWVPGFPTYDCAFLCQERSLYRKLNHVSGQAHVVGSTSAGLGRKQTESLS</sequence>
<evidence type="ECO:0000313" key="2">
    <source>
        <dbReference type="Proteomes" id="UP000793456"/>
    </source>
</evidence>
<accession>A0ACD3RN33</accession>
<name>A0ACD3RN33_LARCR</name>
<evidence type="ECO:0000313" key="1">
    <source>
        <dbReference type="EMBL" id="TMS20795.1"/>
    </source>
</evidence>
<comment type="caution">
    <text evidence="1">The sequence shown here is derived from an EMBL/GenBank/DDBJ whole genome shotgun (WGS) entry which is preliminary data.</text>
</comment>
<gene>
    <name evidence="1" type="ORF">E3U43_007288</name>
</gene>
<dbReference type="Proteomes" id="UP000793456">
    <property type="component" value="Chromosome IV"/>
</dbReference>
<keyword evidence="2" id="KW-1185">Reference proteome</keyword>